<organism evidence="4 5">
    <name type="scientific">Salibacterium salarium</name>
    <dbReference type="NCBI Taxonomy" id="284579"/>
    <lineage>
        <taxon>Bacteria</taxon>
        <taxon>Bacillati</taxon>
        <taxon>Bacillota</taxon>
        <taxon>Bacilli</taxon>
        <taxon>Bacillales</taxon>
        <taxon>Bacillaceae</taxon>
    </lineage>
</organism>
<dbReference type="PANTHER" id="PTHR10578">
    <property type="entry name" value="S -2-HYDROXY-ACID OXIDASE-RELATED"/>
    <property type="match status" value="1"/>
</dbReference>
<dbReference type="InterPro" id="IPR037396">
    <property type="entry name" value="FMN_HAD"/>
</dbReference>
<gene>
    <name evidence="4" type="ORF">D7Z54_20465</name>
</gene>
<proteinExistence type="predicted"/>
<name>A0A3R9RB53_9BACI</name>
<dbReference type="Gene3D" id="3.20.20.70">
    <property type="entry name" value="Aldolase class I"/>
    <property type="match status" value="1"/>
</dbReference>
<comment type="caution">
    <text evidence="4">The sequence shown here is derived from an EMBL/GenBank/DDBJ whole genome shotgun (WGS) entry which is preliminary data.</text>
</comment>
<reference evidence="4 5" key="1">
    <citation type="submission" date="2018-10" db="EMBL/GenBank/DDBJ databases">
        <title>Draft genome sequence of Bacillus salarius IM0101, isolated from a hypersaline soil in Inner Mongolia, China.</title>
        <authorList>
            <person name="Yamprayoonswat W."/>
            <person name="Boonvisut S."/>
            <person name="Jumpathong W."/>
            <person name="Sittihan S."/>
            <person name="Ruangsuj P."/>
            <person name="Wanthongcharoen S."/>
            <person name="Thongpramul N."/>
            <person name="Pimmason S."/>
            <person name="Yu B."/>
            <person name="Yasawong M."/>
        </authorList>
    </citation>
    <scope>NUCLEOTIDE SEQUENCE [LARGE SCALE GENOMIC DNA]</scope>
    <source>
        <strain evidence="4 5">IM0101</strain>
    </source>
</reference>
<keyword evidence="5" id="KW-1185">Reference proteome</keyword>
<evidence type="ECO:0000313" key="4">
    <source>
        <dbReference type="EMBL" id="RSL31421.1"/>
    </source>
</evidence>
<dbReference type="GO" id="GO:0016491">
    <property type="term" value="F:oxidoreductase activity"/>
    <property type="evidence" value="ECO:0007669"/>
    <property type="project" value="UniProtKB-KW"/>
</dbReference>
<evidence type="ECO:0000256" key="1">
    <source>
        <dbReference type="ARBA" id="ARBA00001917"/>
    </source>
</evidence>
<evidence type="ECO:0000256" key="2">
    <source>
        <dbReference type="ARBA" id="ARBA00023002"/>
    </source>
</evidence>
<dbReference type="PANTHER" id="PTHR10578:SF143">
    <property type="entry name" value="FMN-DEPENDENT ALPHA-HYDROXY ACID DEHYDROGENASE PB1A11.03"/>
    <property type="match status" value="1"/>
</dbReference>
<protein>
    <recommendedName>
        <fullName evidence="3">FMN hydroxy acid dehydrogenase domain-containing protein</fullName>
    </recommendedName>
</protein>
<evidence type="ECO:0000259" key="3">
    <source>
        <dbReference type="PROSITE" id="PS51349"/>
    </source>
</evidence>
<dbReference type="Proteomes" id="UP000275076">
    <property type="component" value="Unassembled WGS sequence"/>
</dbReference>
<sequence>MFRDVEKRDTSVNILQKTLKSPVLMAPVGVQKILHEEGDLASAQAAGELGIPFVCSTVSAYSLEAVSEAVGENTPKWFQLYWSTDSDITASFLKRAENAGYSAIVITLDTPMVGWRERDLNHRWLPFLEGIGIANYLTDPIFRSKLSTSPEEDMTEAGETFREIFGNTSLSWNDIKFVREQTNLPIILKGILHSHDAELALHYGADGIIVSNQVCQLIQHQHLLPVP</sequence>
<comment type="cofactor">
    <cofactor evidence="1">
        <name>FMN</name>
        <dbReference type="ChEBI" id="CHEBI:58210"/>
    </cofactor>
</comment>
<keyword evidence="2" id="KW-0560">Oxidoreductase</keyword>
<feature type="domain" description="FMN hydroxy acid dehydrogenase" evidence="3">
    <location>
        <begin position="1"/>
        <end position="227"/>
    </location>
</feature>
<dbReference type="EMBL" id="RBVX01000024">
    <property type="protein sequence ID" value="RSL31421.1"/>
    <property type="molecule type" value="Genomic_DNA"/>
</dbReference>
<dbReference type="SUPFAM" id="SSF51395">
    <property type="entry name" value="FMN-linked oxidoreductases"/>
    <property type="match status" value="1"/>
</dbReference>
<evidence type="ECO:0000313" key="5">
    <source>
        <dbReference type="Proteomes" id="UP000275076"/>
    </source>
</evidence>
<dbReference type="InterPro" id="IPR013785">
    <property type="entry name" value="Aldolase_TIM"/>
</dbReference>
<accession>A0A3R9RB53</accession>
<dbReference type="InterPro" id="IPR000262">
    <property type="entry name" value="FMN-dep_DH"/>
</dbReference>
<dbReference type="PROSITE" id="PS51349">
    <property type="entry name" value="FMN_HYDROXY_ACID_DH_2"/>
    <property type="match status" value="1"/>
</dbReference>
<dbReference type="AlphaFoldDB" id="A0A3R9RB53"/>
<dbReference type="Pfam" id="PF01070">
    <property type="entry name" value="FMN_dh"/>
    <property type="match status" value="1"/>
</dbReference>